<accession>A0A6J6IG10</accession>
<dbReference type="PIRSF" id="PIRSF004532">
    <property type="entry name" value="GlpX"/>
    <property type="match status" value="1"/>
</dbReference>
<dbReference type="GO" id="GO:0046872">
    <property type="term" value="F:metal ion binding"/>
    <property type="evidence" value="ECO:0007669"/>
    <property type="project" value="UniProtKB-KW"/>
</dbReference>
<dbReference type="GO" id="GO:0030388">
    <property type="term" value="P:fructose 1,6-bisphosphate metabolic process"/>
    <property type="evidence" value="ECO:0007669"/>
    <property type="project" value="TreeGrafter"/>
</dbReference>
<dbReference type="GO" id="GO:0006094">
    <property type="term" value="P:gluconeogenesis"/>
    <property type="evidence" value="ECO:0007669"/>
    <property type="project" value="InterPro"/>
</dbReference>
<dbReference type="EMBL" id="CAEZVD010000049">
    <property type="protein sequence ID" value="CAB4621258.1"/>
    <property type="molecule type" value="Genomic_DNA"/>
</dbReference>
<evidence type="ECO:0000256" key="1">
    <source>
        <dbReference type="ARBA" id="ARBA00022723"/>
    </source>
</evidence>
<dbReference type="AlphaFoldDB" id="A0A6J6IG10"/>
<dbReference type="GO" id="GO:0006071">
    <property type="term" value="P:glycerol metabolic process"/>
    <property type="evidence" value="ECO:0007669"/>
    <property type="project" value="InterPro"/>
</dbReference>
<sequence>MLARMRVISLKRKAPMPLHNANQPTMDILAATVAATAGCWHLVGSEDKLAVDGAAVDAMRSALRGADFGGIVVIGEGEKDEAPMLFNGEIIGGGQPIEWDIAVDPVDGTALAAAGTNGAVAVMAAAQRGSMLEAKEVYFMQKIVSGAAGKGVLDLDASATTNIVNLAKALDKPITDMRVAVINKPRNYELIQEVQDCGATWVQFDEGDIAMAVAAAVPETGVDLLIGLGGSPEGVATAVAIQILGGFMQTRFAPQDPDQIERALAAGYDIEKKFELHELASGDEFIFVLTGITDGILANGVRENENDLEIQSFVLDSKIGEGLVVDVRVPKNN</sequence>
<evidence type="ECO:0000256" key="2">
    <source>
        <dbReference type="ARBA" id="ARBA00022801"/>
    </source>
</evidence>
<evidence type="ECO:0000256" key="4">
    <source>
        <dbReference type="ARBA" id="ARBA00023277"/>
    </source>
</evidence>
<dbReference type="Gene3D" id="3.40.190.90">
    <property type="match status" value="1"/>
</dbReference>
<dbReference type="GO" id="GO:0042132">
    <property type="term" value="F:fructose 1,6-bisphosphate 1-phosphatase activity"/>
    <property type="evidence" value="ECO:0007669"/>
    <property type="project" value="InterPro"/>
</dbReference>
<dbReference type="SUPFAM" id="SSF56655">
    <property type="entry name" value="Carbohydrate phosphatase"/>
    <property type="match status" value="1"/>
</dbReference>
<keyword evidence="4" id="KW-0119">Carbohydrate metabolism</keyword>
<reference evidence="5" key="1">
    <citation type="submission" date="2020-05" db="EMBL/GenBank/DDBJ databases">
        <authorList>
            <person name="Chiriac C."/>
            <person name="Salcher M."/>
            <person name="Ghai R."/>
            <person name="Kavagutti S V."/>
        </authorList>
    </citation>
    <scope>NUCLEOTIDE SEQUENCE</scope>
</reference>
<evidence type="ECO:0000256" key="3">
    <source>
        <dbReference type="ARBA" id="ARBA00023211"/>
    </source>
</evidence>
<dbReference type="GO" id="GO:0005829">
    <property type="term" value="C:cytosol"/>
    <property type="evidence" value="ECO:0007669"/>
    <property type="project" value="TreeGrafter"/>
</dbReference>
<proteinExistence type="predicted"/>
<organism evidence="5">
    <name type="scientific">freshwater metagenome</name>
    <dbReference type="NCBI Taxonomy" id="449393"/>
    <lineage>
        <taxon>unclassified sequences</taxon>
        <taxon>metagenomes</taxon>
        <taxon>ecological metagenomes</taxon>
    </lineage>
</organism>
<dbReference type="Gene3D" id="3.30.540.10">
    <property type="entry name" value="Fructose-1,6-Bisphosphatase, subunit A, domain 1"/>
    <property type="match status" value="1"/>
</dbReference>
<gene>
    <name evidence="5" type="ORF">UFOPK1909_00588</name>
</gene>
<dbReference type="Pfam" id="PF03320">
    <property type="entry name" value="FBPase_glpX"/>
    <property type="match status" value="1"/>
</dbReference>
<dbReference type="PANTHER" id="PTHR30447:SF0">
    <property type="entry name" value="FRUCTOSE-1,6-BISPHOSPHATASE 1 CLASS 2-RELATED"/>
    <property type="match status" value="1"/>
</dbReference>
<keyword evidence="1" id="KW-0479">Metal-binding</keyword>
<dbReference type="InterPro" id="IPR004464">
    <property type="entry name" value="FBPase_class-2/SBPase"/>
</dbReference>
<keyword evidence="3" id="KW-0464">Manganese</keyword>
<name>A0A6J6IG10_9ZZZZ</name>
<dbReference type="PANTHER" id="PTHR30447">
    <property type="entry name" value="FRUCTOSE-1,6-BISPHOSPHATASE CLASS 2"/>
    <property type="match status" value="1"/>
</dbReference>
<protein>
    <submittedName>
        <fullName evidence="5">Unannotated protein</fullName>
    </submittedName>
</protein>
<keyword evidence="2" id="KW-0378">Hydrolase</keyword>
<evidence type="ECO:0000313" key="5">
    <source>
        <dbReference type="EMBL" id="CAB4621258.1"/>
    </source>
</evidence>